<organism evidence="1 2">
    <name type="scientific">Puccinia coronata f. sp. avenae</name>
    <dbReference type="NCBI Taxonomy" id="200324"/>
    <lineage>
        <taxon>Eukaryota</taxon>
        <taxon>Fungi</taxon>
        <taxon>Dikarya</taxon>
        <taxon>Basidiomycota</taxon>
        <taxon>Pucciniomycotina</taxon>
        <taxon>Pucciniomycetes</taxon>
        <taxon>Pucciniales</taxon>
        <taxon>Pucciniaceae</taxon>
        <taxon>Puccinia</taxon>
    </lineage>
</organism>
<accession>A0A2N5VJZ8</accession>
<evidence type="ECO:0000313" key="2">
    <source>
        <dbReference type="Proteomes" id="UP000235392"/>
    </source>
</evidence>
<dbReference type="Proteomes" id="UP000235392">
    <property type="component" value="Unassembled WGS sequence"/>
</dbReference>
<dbReference type="EMBL" id="PGCI01000011">
    <property type="protein sequence ID" value="PLW50324.1"/>
    <property type="molecule type" value="Genomic_DNA"/>
</dbReference>
<gene>
    <name evidence="1" type="ORF">PCASD_01756</name>
</gene>
<dbReference type="AlphaFoldDB" id="A0A2N5VJZ8"/>
<proteinExistence type="predicted"/>
<sequence length="100" mass="11025">MFDGNLKKLKSLEGRKAARKKIIYTTSRTICSIISFVLNRRDNTAQLENSLTFLACGQFLAVARLRSIDHSQSRLLKIQSLKASHQSIASSPSSSSSAQP</sequence>
<protein>
    <submittedName>
        <fullName evidence="1">Uncharacterized protein</fullName>
    </submittedName>
</protein>
<comment type="caution">
    <text evidence="1">The sequence shown here is derived from an EMBL/GenBank/DDBJ whole genome shotgun (WGS) entry which is preliminary data.</text>
</comment>
<evidence type="ECO:0000313" key="1">
    <source>
        <dbReference type="EMBL" id="PLW50324.1"/>
    </source>
</evidence>
<name>A0A2N5VJZ8_9BASI</name>
<reference evidence="1 2" key="1">
    <citation type="submission" date="2017-11" db="EMBL/GenBank/DDBJ databases">
        <title>De novo assembly and phasing of dikaryotic genomes from two isolates of Puccinia coronata f. sp. avenae, the causal agent of oat crown rust.</title>
        <authorList>
            <person name="Miller M.E."/>
            <person name="Zhang Y."/>
            <person name="Omidvar V."/>
            <person name="Sperschneider J."/>
            <person name="Schwessinger B."/>
            <person name="Raley C."/>
            <person name="Palmer J.M."/>
            <person name="Garnica D."/>
            <person name="Upadhyaya N."/>
            <person name="Rathjen J."/>
            <person name="Taylor J.M."/>
            <person name="Park R.F."/>
            <person name="Dodds P.N."/>
            <person name="Hirsch C.D."/>
            <person name="Kianian S.F."/>
            <person name="Figueroa M."/>
        </authorList>
    </citation>
    <scope>NUCLEOTIDE SEQUENCE [LARGE SCALE GENOMIC DNA]</scope>
    <source>
        <strain evidence="1">12SD80</strain>
    </source>
</reference>